<dbReference type="GO" id="GO:0005737">
    <property type="term" value="C:cytoplasm"/>
    <property type="evidence" value="ECO:0007669"/>
    <property type="project" value="UniProtKB-SubCell"/>
</dbReference>
<dbReference type="GO" id="GO:0003949">
    <property type="term" value="F:1-(5-phosphoribosyl)-5-[(5-phosphoribosylamino)methylideneamino]imidazole-4-carboxamide isomerase activity"/>
    <property type="evidence" value="ECO:0007669"/>
    <property type="project" value="UniProtKB-EC"/>
</dbReference>
<proteinExistence type="inferred from homology"/>
<evidence type="ECO:0000256" key="2">
    <source>
        <dbReference type="ARBA" id="ARBA00005133"/>
    </source>
</evidence>
<dbReference type="AlphaFoldDB" id="A0A376B8M1"/>
<comment type="subcellular location">
    <subcellularLocation>
        <location evidence="12">Cytoplasm</location>
    </subcellularLocation>
</comment>
<evidence type="ECO:0000313" key="14">
    <source>
        <dbReference type="Proteomes" id="UP000262825"/>
    </source>
</evidence>
<keyword evidence="6 11" id="KW-0028">Amino-acid biosynthesis</keyword>
<evidence type="ECO:0000256" key="12">
    <source>
        <dbReference type="RuleBase" id="RU364022"/>
    </source>
</evidence>
<dbReference type="UniPathway" id="UPA00031">
    <property type="reaction ID" value="UER00009"/>
</dbReference>
<evidence type="ECO:0000256" key="3">
    <source>
        <dbReference type="ARBA" id="ARBA00009667"/>
    </source>
</evidence>
<dbReference type="CDD" id="cd04723">
    <property type="entry name" value="HisA_HisF"/>
    <property type="match status" value="1"/>
</dbReference>
<evidence type="ECO:0000256" key="9">
    <source>
        <dbReference type="ARBA" id="ARBA00030547"/>
    </source>
</evidence>
<name>A0A376B8M1_9ASCO</name>
<protein>
    <recommendedName>
        <fullName evidence="5 12">1-(5-phosphoribosyl)-5-[(5-phosphoribosylamino)methylideneamino] imidazole-4-carboxamide isomerase</fullName>
        <ecNumber evidence="4 12">5.3.1.16</ecNumber>
    </recommendedName>
    <alternativeName>
        <fullName evidence="10 12">5-proFAR isomerase</fullName>
    </alternativeName>
    <alternativeName>
        <fullName evidence="9 12">Phosphoribosylformimino-5-aminoimidazole carboxamide ribotide isomerase</fullName>
    </alternativeName>
</protein>
<evidence type="ECO:0000256" key="1">
    <source>
        <dbReference type="ARBA" id="ARBA00000901"/>
    </source>
</evidence>
<keyword evidence="12" id="KW-0963">Cytoplasm</keyword>
<comment type="pathway">
    <text evidence="2 12">Amino-acid biosynthesis; L-histidine biosynthesis; L-histidine from 5-phospho-alpha-D-ribose 1-diphosphate: step 4/9.</text>
</comment>
<dbReference type="InterPro" id="IPR006062">
    <property type="entry name" value="His_biosynth"/>
</dbReference>
<comment type="similarity">
    <text evidence="3 11">Belongs to the HisA/HisF family.</text>
</comment>
<evidence type="ECO:0000313" key="13">
    <source>
        <dbReference type="EMBL" id="SSD61043.1"/>
    </source>
</evidence>
<evidence type="ECO:0000256" key="8">
    <source>
        <dbReference type="ARBA" id="ARBA00023235"/>
    </source>
</evidence>
<dbReference type="GO" id="GO:0000105">
    <property type="term" value="P:L-histidine biosynthetic process"/>
    <property type="evidence" value="ECO:0007669"/>
    <property type="project" value="UniProtKB-UniPathway"/>
</dbReference>
<reference evidence="14" key="1">
    <citation type="submission" date="2018-06" db="EMBL/GenBank/DDBJ databases">
        <authorList>
            <person name="Guldener U."/>
        </authorList>
    </citation>
    <scope>NUCLEOTIDE SEQUENCE [LARGE SCALE GENOMIC DNA]</scope>
    <source>
        <strain evidence="14">UTAD17</strain>
    </source>
</reference>
<accession>A0A376B8M1</accession>
<evidence type="ECO:0000256" key="11">
    <source>
        <dbReference type="RuleBase" id="RU003657"/>
    </source>
</evidence>
<organism evidence="13 14">
    <name type="scientific">Saccharomycodes ludwigii</name>
    <dbReference type="NCBI Taxonomy" id="36035"/>
    <lineage>
        <taxon>Eukaryota</taxon>
        <taxon>Fungi</taxon>
        <taxon>Dikarya</taxon>
        <taxon>Ascomycota</taxon>
        <taxon>Saccharomycotina</taxon>
        <taxon>Saccharomycetes</taxon>
        <taxon>Saccharomycodales</taxon>
        <taxon>Saccharomycodaceae</taxon>
        <taxon>Saccharomycodes</taxon>
    </lineage>
</organism>
<dbReference type="NCBIfam" id="TIGR02129">
    <property type="entry name" value="hisA_euk"/>
    <property type="match status" value="1"/>
</dbReference>
<dbReference type="OrthoDB" id="446074at2759"/>
<keyword evidence="7 11" id="KW-0368">Histidine biosynthesis</keyword>
<dbReference type="InterPro" id="IPR011060">
    <property type="entry name" value="RibuloseP-bd_barrel"/>
</dbReference>
<dbReference type="Proteomes" id="UP000262825">
    <property type="component" value="Unassembled WGS sequence"/>
</dbReference>
<dbReference type="EC" id="5.3.1.16" evidence="4 12"/>
<gene>
    <name evidence="13" type="ORF">SCODWIG_02804</name>
</gene>
<dbReference type="GO" id="GO:0000162">
    <property type="term" value="P:L-tryptophan biosynthetic process"/>
    <property type="evidence" value="ECO:0007669"/>
    <property type="project" value="TreeGrafter"/>
</dbReference>
<evidence type="ECO:0000256" key="10">
    <source>
        <dbReference type="ARBA" id="ARBA00031376"/>
    </source>
</evidence>
<evidence type="ECO:0000256" key="5">
    <source>
        <dbReference type="ARBA" id="ARBA00018464"/>
    </source>
</evidence>
<dbReference type="Gene3D" id="3.20.20.70">
    <property type="entry name" value="Aldolase class I"/>
    <property type="match status" value="1"/>
</dbReference>
<dbReference type="InterPro" id="IPR011858">
    <property type="entry name" value="His6/HISN3"/>
</dbReference>
<dbReference type="PANTHER" id="PTHR43090">
    <property type="entry name" value="1-(5-PHOSPHORIBOSYL)-5-[(5-PHOSPHORIBOSYLAMINO)METHYLIDENEAMINO] IMIDAZOLE-4-CARBOXAMIDE ISOMERASE"/>
    <property type="match status" value="1"/>
</dbReference>
<dbReference type="InterPro" id="IPR013785">
    <property type="entry name" value="Aldolase_TIM"/>
</dbReference>
<comment type="catalytic activity">
    <reaction evidence="1 12">
        <text>1-(5-phospho-beta-D-ribosyl)-5-[(5-phospho-beta-D-ribosylamino)methylideneamino]imidazole-4-carboxamide = 5-[(5-phospho-1-deoxy-D-ribulos-1-ylimino)methylamino]-1-(5-phospho-beta-D-ribosyl)imidazole-4-carboxamide</text>
        <dbReference type="Rhea" id="RHEA:15469"/>
        <dbReference type="ChEBI" id="CHEBI:58435"/>
        <dbReference type="ChEBI" id="CHEBI:58525"/>
        <dbReference type="EC" id="5.3.1.16"/>
    </reaction>
</comment>
<sequence length="288" mass="32521">MTKFVGCIDIHNGQVKQIVGSTLIDKTKPDVPTTTTQKATANALETNFVSTKPSSYYAQLYKKNNIESTHIILLDSSNTQTIKTAQLALETVPFFFQVGGGINIDNCLTWLNEYKARKIIITSYLFDFNTGDFSMEKLLKIFHKCGKSRDKIVIDLSCKKRKDSKQDDQTEWIVCFNKWQTLTTLKLNKQLFQELSKYTNEFLIHAADVEGLCKGVDLELIAKLGEWVQDLTDVKIVYAGGAKSINDLAIVKQLSKGKIDLTFGSSLDIFGGELVKFEDCCKWNREQD</sequence>
<keyword evidence="14" id="KW-1185">Reference proteome</keyword>
<dbReference type="Pfam" id="PF00977">
    <property type="entry name" value="His_biosynth"/>
    <property type="match status" value="1"/>
</dbReference>
<dbReference type="SUPFAM" id="SSF51366">
    <property type="entry name" value="Ribulose-phoshate binding barrel"/>
    <property type="match status" value="1"/>
</dbReference>
<dbReference type="VEuPathDB" id="FungiDB:SCODWIG_02804"/>
<evidence type="ECO:0000256" key="4">
    <source>
        <dbReference type="ARBA" id="ARBA00012550"/>
    </source>
</evidence>
<keyword evidence="8 12" id="KW-0413">Isomerase</keyword>
<dbReference type="InterPro" id="IPR044524">
    <property type="entry name" value="Isoase_HisA-like"/>
</dbReference>
<dbReference type="PANTHER" id="PTHR43090:SF2">
    <property type="entry name" value="1-(5-PHOSPHORIBOSYL)-5-[(5-PHOSPHORIBOSYLAMINO)METHYLIDENEAMINO] IMIDAZOLE-4-CARBOXAMIDE ISOMERASE"/>
    <property type="match status" value="1"/>
</dbReference>
<evidence type="ECO:0000256" key="6">
    <source>
        <dbReference type="ARBA" id="ARBA00022605"/>
    </source>
</evidence>
<evidence type="ECO:0000256" key="7">
    <source>
        <dbReference type="ARBA" id="ARBA00023102"/>
    </source>
</evidence>
<dbReference type="EMBL" id="UFAJ01000547">
    <property type="protein sequence ID" value="SSD61043.1"/>
    <property type="molecule type" value="Genomic_DNA"/>
</dbReference>